<evidence type="ECO:0000313" key="6">
    <source>
        <dbReference type="EMBL" id="KAK7492540.1"/>
    </source>
</evidence>
<sequence length="1941" mass="219327">MDSVHQETGVQAPGTFEADRKQALEAFQLQLRPYPHLFQLEKYKDLTSARLNSIRDKVLGEREQKLPENDYSKMERSRDSNLVAFIHFLLGDTEKALNETENTLRGDPQNLVTLADKATFMWLTGQIPAAEKELETLTKLRSQEGDFSTKETEAKAEMAYCYSRMGIPYASHAVKLFQEVVRERPEEYDWKLGLAMTLRRFTNSNVRIFYRLDTESLKEKVVEALSLLKEVKNEASASDDLRAHAAAELGKLLSVQSVKQEMPDVLRQYAGEMTAVSCFREASTLAPNNMTVISLSGGFLCSLGSLAESRKILKDALRIRETSVLYCQLGCTYLALIRQKGGPISREDKYVKKALKYFKKSVKLAYGESTRAHFNLGTMYRELGEFDKALEEFGNILQHQQSVGSPLETIFAYKQSGLITLELSKQEEDADKRKHLKEEAAKFLHITLDILCRNAARVPSFNPYFSNAWKSLHALIQAGMSDSPQREQLKENARLLHMIKDHSATLDVLRKLSTITERQDRDPEFVEMELKCYIKQNEFQDAVSFLELLAVTDHRERTSILRLQTYLLAGRHMLKTAKRKDGFDLDRDMARKYFRWAFELTYPTTSPNTDGEELNEEEEAECDSDWHVMILHEPDDPDMEAKAGGLKAVLREVCGLRITCMSDDVHPGALELFGVEDNMEKSRLLLVVMGDKEPSFSFLQGYLAPAEEMLLASSSQSQCRQQLLVVTTETGQQVPRQLRRHRSRSCPSTLFTADAAEYVGTRGKTCWGITCVCTPQLEYSYGRPKHNVKWTTDFAKDLGQGGLQPDQLFEEVGPLFTTMDSSVTNVHELLKPYPHLFQLQNYNDLTRARLGNIRDRVTRERDERRLGFGYSKLERSRDSNLIAFTCYLLGDYETAKRESEEVLKEDPNNIVALANLTVFVFEKGSRVEAENWLRKLQKLSCTDEFMVKAVEGKAEMAYCYSRMGPSYTDFALQLFKEVVEKRPQEFHWKFGFALALHRAVRPNQRMSPAIARKTPTQTAQQAIDFFLEVKKYGSDKLRARAAVELGLMLTKSTGKDYHLQGTIKSYCRSLSVTADKCFEEARRLDPNDASILTKYGQFFFRTRRRDKAQEMLEKAVSIRPTTTAHHILGLLMYSLYRDMQRSQSEGKAKNKPRNRRSKQNRKVANSGRPDSETKARYAEAAEYHFQKSIELAHGDNTTARVHLGQLHMSSGRYHKALDQFWRILGDEVAKNSPSDRITAYELSGLCKLSLSEQEDNDRNKQELKEEGHQLLKVALTLQCLAAERVPTFKVYFGKYWQSFHTLMLAVQRDGSASVREKQKERAKLLHMIGEHAHCLQILEDLSNYTKEEAEDPTFLHLKLNCFLRAKRYDEAVFFLSLLDTTNQLHHIENSKQLRVQTFILAARQTLLRHGLETNENAQYEIARTYFLCAFELRYQENNAQECTSTANGTQYCPPSTVTFAEGNEDLGSYIPSASLQQGQHYEESSFRLQGNIQIPPVTLAGRNEDSGGYNLSQGFQQRQHDEELSFRFPGSTQNNQDVGQGSFPNSPYDELTSPADARSPSTLAQQGFKKVSLSPHAPVFKSRYATPVLQTTAAVEQTQGAVRVSAGREMISPMPSGEQDCGGYFPSPLAFYPQEPANGSHLFPPTGFNGGVSSAYPSLMQDLSRVDYLSESSGHSPEGESYPGPQCTWRNLAGDFSSLSLFTQQDSCYPPGPCEQESSDGVASSFACYAQDALLLPSPGEQGYSDYSPASEYPQDFVNEGFLSTPGSQGYCDSDYSREDSITELESHAIILYDPYDLETETKASKIKSIFKNVYGLSVTCMSEGVHPGADERSEVLNHVERSRLLVVLIGADHSGSFFRQAYLEPAIESLGHSSLRRLLVLLTESDTPPTGLNLSGVRCPPALFELSGDGNLTAEHVHAICDLFCKMVDVSIEHIPDLKH</sequence>
<organism evidence="6 7">
    <name type="scientific">Batillaria attramentaria</name>
    <dbReference type="NCBI Taxonomy" id="370345"/>
    <lineage>
        <taxon>Eukaryota</taxon>
        <taxon>Metazoa</taxon>
        <taxon>Spiralia</taxon>
        <taxon>Lophotrochozoa</taxon>
        <taxon>Mollusca</taxon>
        <taxon>Gastropoda</taxon>
        <taxon>Caenogastropoda</taxon>
        <taxon>Sorbeoconcha</taxon>
        <taxon>Cerithioidea</taxon>
        <taxon>Batillariidae</taxon>
        <taxon>Batillaria</taxon>
    </lineage>
</organism>
<evidence type="ECO:0000256" key="5">
    <source>
        <dbReference type="SAM" id="MobiDB-lite"/>
    </source>
</evidence>
<accession>A0ABD0KZM4</accession>
<dbReference type="InterPro" id="IPR019734">
    <property type="entry name" value="TPR_rpt"/>
</dbReference>
<dbReference type="SUPFAM" id="SSF48452">
    <property type="entry name" value="TPR-like"/>
    <property type="match status" value="4"/>
</dbReference>
<feature type="compositionally biased region" description="Basic residues" evidence="5">
    <location>
        <begin position="1149"/>
        <end position="1161"/>
    </location>
</feature>
<comment type="similarity">
    <text evidence="3">Belongs to the IFIT family.</text>
</comment>
<reference evidence="6 7" key="1">
    <citation type="journal article" date="2023" name="Sci. Data">
        <title>Genome assembly of the Korean intertidal mud-creeper Batillaria attramentaria.</title>
        <authorList>
            <person name="Patra A.K."/>
            <person name="Ho P.T."/>
            <person name="Jun S."/>
            <person name="Lee S.J."/>
            <person name="Kim Y."/>
            <person name="Won Y.J."/>
        </authorList>
    </citation>
    <scope>NUCLEOTIDE SEQUENCE [LARGE SCALE GENOMIC DNA]</scope>
    <source>
        <strain evidence="6">Wonlab-2016</strain>
    </source>
</reference>
<dbReference type="Pfam" id="PF13181">
    <property type="entry name" value="TPR_8"/>
    <property type="match status" value="1"/>
</dbReference>
<feature type="repeat" description="TPR" evidence="4">
    <location>
        <begin position="370"/>
        <end position="403"/>
    </location>
</feature>
<dbReference type="PANTHER" id="PTHR10271">
    <property type="entry name" value="INTERFERON-INDUCED PROTEIN WITH TETRATRICOPEPTIDE REPEATS"/>
    <property type="match status" value="1"/>
</dbReference>
<evidence type="ECO:0000256" key="1">
    <source>
        <dbReference type="ARBA" id="ARBA00022737"/>
    </source>
</evidence>
<feature type="region of interest" description="Disordered" evidence="5">
    <location>
        <begin position="1141"/>
        <end position="1174"/>
    </location>
</feature>
<dbReference type="SMART" id="SM00028">
    <property type="entry name" value="TPR"/>
    <property type="match status" value="5"/>
</dbReference>
<keyword evidence="7" id="KW-1185">Reference proteome</keyword>
<evidence type="ECO:0000313" key="7">
    <source>
        <dbReference type="Proteomes" id="UP001519460"/>
    </source>
</evidence>
<dbReference type="Gene3D" id="1.25.40.10">
    <property type="entry name" value="Tetratricopeptide repeat domain"/>
    <property type="match status" value="4"/>
</dbReference>
<name>A0ABD0KZM4_9CAEN</name>
<dbReference type="GO" id="GO:0051707">
    <property type="term" value="P:response to other organism"/>
    <property type="evidence" value="ECO:0007669"/>
    <property type="project" value="UniProtKB-ARBA"/>
</dbReference>
<proteinExistence type="inferred from homology"/>
<dbReference type="PROSITE" id="PS50293">
    <property type="entry name" value="TPR_REGION"/>
    <property type="match status" value="1"/>
</dbReference>
<protein>
    <submittedName>
        <fullName evidence="6">Uncharacterized protein</fullName>
    </submittedName>
</protein>
<feature type="region of interest" description="Disordered" evidence="5">
    <location>
        <begin position="1497"/>
        <end position="1568"/>
    </location>
</feature>
<comment type="caution">
    <text evidence="6">The sequence shown here is derived from an EMBL/GenBank/DDBJ whole genome shotgun (WGS) entry which is preliminary data.</text>
</comment>
<dbReference type="InterPro" id="IPR011990">
    <property type="entry name" value="TPR-like_helical_dom_sf"/>
</dbReference>
<dbReference type="Proteomes" id="UP001519460">
    <property type="component" value="Unassembled WGS sequence"/>
</dbReference>
<evidence type="ECO:0000256" key="3">
    <source>
        <dbReference type="ARBA" id="ARBA00038336"/>
    </source>
</evidence>
<feature type="compositionally biased region" description="Polar residues" evidence="5">
    <location>
        <begin position="1530"/>
        <end position="1545"/>
    </location>
</feature>
<keyword evidence="1" id="KW-0677">Repeat</keyword>
<keyword evidence="2 4" id="KW-0802">TPR repeat</keyword>
<gene>
    <name evidence="6" type="ORF">BaRGS_00016206</name>
</gene>
<evidence type="ECO:0000256" key="2">
    <source>
        <dbReference type="ARBA" id="ARBA00022803"/>
    </source>
</evidence>
<feature type="repeat" description="TPR" evidence="4">
    <location>
        <begin position="1089"/>
        <end position="1122"/>
    </location>
</feature>
<dbReference type="PANTHER" id="PTHR10271:SF0">
    <property type="entry name" value="INTERFERON-INDUCED PROTEIN WITH TETRATRICOPEPTIDE REPEATS 5"/>
    <property type="match status" value="1"/>
</dbReference>
<evidence type="ECO:0000256" key="4">
    <source>
        <dbReference type="PROSITE-ProRule" id="PRU00339"/>
    </source>
</evidence>
<dbReference type="PROSITE" id="PS50005">
    <property type="entry name" value="TPR"/>
    <property type="match status" value="2"/>
</dbReference>
<dbReference type="EMBL" id="JACVVK020000102">
    <property type="protein sequence ID" value="KAK7492540.1"/>
    <property type="molecule type" value="Genomic_DNA"/>
</dbReference>